<evidence type="ECO:0000313" key="3">
    <source>
        <dbReference type="Proteomes" id="UP000015101"/>
    </source>
</evidence>
<accession>T1FJJ8</accession>
<evidence type="ECO:0000313" key="1">
    <source>
        <dbReference type="EMBL" id="ESO11211.1"/>
    </source>
</evidence>
<reference evidence="1 3" key="2">
    <citation type="journal article" date="2013" name="Nature">
        <title>Insights into bilaterian evolution from three spiralian genomes.</title>
        <authorList>
            <person name="Simakov O."/>
            <person name="Marletaz F."/>
            <person name="Cho S.J."/>
            <person name="Edsinger-Gonzales E."/>
            <person name="Havlak P."/>
            <person name="Hellsten U."/>
            <person name="Kuo D.H."/>
            <person name="Larsson T."/>
            <person name="Lv J."/>
            <person name="Arendt D."/>
            <person name="Savage R."/>
            <person name="Osoegawa K."/>
            <person name="de Jong P."/>
            <person name="Grimwood J."/>
            <person name="Chapman J.A."/>
            <person name="Shapiro H."/>
            <person name="Aerts A."/>
            <person name="Otillar R.P."/>
            <person name="Terry A.Y."/>
            <person name="Boore J.L."/>
            <person name="Grigoriev I.V."/>
            <person name="Lindberg D.R."/>
            <person name="Seaver E.C."/>
            <person name="Weisblat D.A."/>
            <person name="Putnam N.H."/>
            <person name="Rokhsar D.S."/>
        </authorList>
    </citation>
    <scope>NUCLEOTIDE SEQUENCE</scope>
</reference>
<dbReference type="HOGENOM" id="CLU_636605_0_0_1"/>
<organism evidence="2 3">
    <name type="scientific">Helobdella robusta</name>
    <name type="common">Californian leech</name>
    <dbReference type="NCBI Taxonomy" id="6412"/>
    <lineage>
        <taxon>Eukaryota</taxon>
        <taxon>Metazoa</taxon>
        <taxon>Spiralia</taxon>
        <taxon>Lophotrochozoa</taxon>
        <taxon>Annelida</taxon>
        <taxon>Clitellata</taxon>
        <taxon>Hirudinea</taxon>
        <taxon>Rhynchobdellida</taxon>
        <taxon>Glossiphoniidae</taxon>
        <taxon>Helobdella</taxon>
    </lineage>
</organism>
<evidence type="ECO:0000313" key="2">
    <source>
        <dbReference type="EnsemblMetazoa" id="HelroP183386"/>
    </source>
</evidence>
<dbReference type="InterPro" id="IPR051941">
    <property type="entry name" value="BG_Antigen-Binding_Lectin"/>
</dbReference>
<dbReference type="KEGG" id="hro:HELRODRAFT_183386"/>
<gene>
    <name evidence="2" type="primary">20208997</name>
    <name evidence="1" type="ORF">HELRODRAFT_183386</name>
</gene>
<dbReference type="RefSeq" id="XP_009010666.1">
    <property type="nucleotide sequence ID" value="XM_009012418.1"/>
</dbReference>
<protein>
    <submittedName>
        <fullName evidence="1 2">Uncharacterized protein</fullName>
    </submittedName>
</protein>
<dbReference type="InParanoid" id="T1FJJ8"/>
<reference evidence="3" key="1">
    <citation type="submission" date="2012-12" db="EMBL/GenBank/DDBJ databases">
        <authorList>
            <person name="Hellsten U."/>
            <person name="Grimwood J."/>
            <person name="Chapman J.A."/>
            <person name="Shapiro H."/>
            <person name="Aerts A."/>
            <person name="Otillar R.P."/>
            <person name="Terry A.Y."/>
            <person name="Boore J.L."/>
            <person name="Simakov O."/>
            <person name="Marletaz F."/>
            <person name="Cho S.-J."/>
            <person name="Edsinger-Gonzales E."/>
            <person name="Havlak P."/>
            <person name="Kuo D.-H."/>
            <person name="Larsson T."/>
            <person name="Lv J."/>
            <person name="Arendt D."/>
            <person name="Savage R."/>
            <person name="Osoegawa K."/>
            <person name="de Jong P."/>
            <person name="Lindberg D.R."/>
            <person name="Seaver E.C."/>
            <person name="Weisblat D.A."/>
            <person name="Putnam N.H."/>
            <person name="Grigoriev I.V."/>
            <person name="Rokhsar D.S."/>
        </authorList>
    </citation>
    <scope>NUCLEOTIDE SEQUENCE</scope>
</reference>
<dbReference type="CTD" id="20208997"/>
<dbReference type="AlphaFoldDB" id="T1FJJ8"/>
<reference evidence="2" key="3">
    <citation type="submission" date="2015-06" db="UniProtKB">
        <authorList>
            <consortium name="EnsemblMetazoa"/>
        </authorList>
    </citation>
    <scope>IDENTIFICATION</scope>
</reference>
<dbReference type="EMBL" id="AMQM01008738">
    <property type="status" value="NOT_ANNOTATED_CDS"/>
    <property type="molecule type" value="Genomic_DNA"/>
</dbReference>
<proteinExistence type="predicted"/>
<name>T1FJJ8_HELRO</name>
<dbReference type="Proteomes" id="UP000015101">
    <property type="component" value="Unassembled WGS sequence"/>
</dbReference>
<dbReference type="GeneID" id="20208997"/>
<dbReference type="PANTHER" id="PTHR45713">
    <property type="entry name" value="FTP DOMAIN-CONTAINING PROTEIN"/>
    <property type="match status" value="1"/>
</dbReference>
<dbReference type="EMBL" id="KB095840">
    <property type="protein sequence ID" value="ESO11211.1"/>
    <property type="molecule type" value="Genomic_DNA"/>
</dbReference>
<dbReference type="PANTHER" id="PTHR45713:SF6">
    <property type="entry name" value="F5_8 TYPE C DOMAIN-CONTAINING PROTEIN"/>
    <property type="match status" value="1"/>
</dbReference>
<dbReference type="EnsemblMetazoa" id="HelroT183386">
    <property type="protein sequence ID" value="HelroP183386"/>
    <property type="gene ID" value="HelroG183386"/>
</dbReference>
<keyword evidence="3" id="KW-1185">Reference proteome</keyword>
<sequence>MFDAGCLMSDAGCLMSDAGCLMSDAGCLMSDAGCLMSDAGCLMSEADCSVQNGDCGTERNCIENTLNKNSYSECVCAEGKVLDKFKVCTAICMFNFQEPRMNVAYLKAAQSLVLNQSVLMEELTDGLIIQTIKQRTFLSFVQWISVDLIEMFTVHHVVLFNKLIYQSMNETYLTPFTIGLHKFLNNVANILKSYQLCGSWTKKTLNAGMPMKIQCSIGDMSRFVVVHPLIDQLVRYIGLNEIEVYATSCKNEQHICGNQTCVEVESKNKSETTCIQNDEITSVDIGHASDVEFQLLNYVGCFLGTEIVESWKAMLLLIRNVRLSERKKAELKENKQLSVSPVENEVTKNGEVKKSGKIAKTSEVNKESAAKKGVEAKKDEVMKNAFRWDVDVRKDTAVKNDNQFKRDLSISKVSYNPLAPSDLFIDHCVNP</sequence>
<dbReference type="Gene3D" id="2.60.120.260">
    <property type="entry name" value="Galactose-binding domain-like"/>
    <property type="match status" value="1"/>
</dbReference>